<dbReference type="SUPFAM" id="SSF56524">
    <property type="entry name" value="Oxidoreductase molybdopterin-binding domain"/>
    <property type="match status" value="1"/>
</dbReference>
<feature type="region of interest" description="Disordered" evidence="1">
    <location>
        <begin position="481"/>
        <end position="506"/>
    </location>
</feature>
<keyword evidence="2" id="KW-1133">Transmembrane helix</keyword>
<dbReference type="Gene3D" id="2.60.40.650">
    <property type="match status" value="1"/>
</dbReference>
<evidence type="ECO:0000256" key="2">
    <source>
        <dbReference type="SAM" id="Phobius"/>
    </source>
</evidence>
<reference evidence="5" key="1">
    <citation type="submission" date="2021-06" db="EMBL/GenBank/DDBJ databases">
        <title>New haloarchaea isolates fom saline soil.</title>
        <authorList>
            <person name="Duran-Viseras A."/>
            <person name="Sanchez-Porro C.S."/>
            <person name="Ventosa A."/>
        </authorList>
    </citation>
    <scope>NUCLEOTIDE SEQUENCE</scope>
    <source>
        <strain evidence="5">JCM 18369</strain>
    </source>
</reference>
<dbReference type="Gene3D" id="3.90.420.10">
    <property type="entry name" value="Oxidoreductase, molybdopterin-binding domain"/>
    <property type="match status" value="1"/>
</dbReference>
<dbReference type="GO" id="GO:0008482">
    <property type="term" value="F:sulfite oxidase activity"/>
    <property type="evidence" value="ECO:0007669"/>
    <property type="project" value="TreeGrafter"/>
</dbReference>
<feature type="domain" description="Oxidoreductase molybdopterin-binding" evidence="3">
    <location>
        <begin position="236"/>
        <end position="381"/>
    </location>
</feature>
<evidence type="ECO:0000313" key="5">
    <source>
        <dbReference type="EMBL" id="MBV0901743.1"/>
    </source>
</evidence>
<evidence type="ECO:0000259" key="3">
    <source>
        <dbReference type="Pfam" id="PF00174"/>
    </source>
</evidence>
<dbReference type="Pfam" id="PF00174">
    <property type="entry name" value="Oxidored_molyb"/>
    <property type="match status" value="1"/>
</dbReference>
<dbReference type="Pfam" id="PF03404">
    <property type="entry name" value="Mo-co_dimer"/>
    <property type="match status" value="1"/>
</dbReference>
<feature type="transmembrane region" description="Helical" evidence="2">
    <location>
        <begin position="72"/>
        <end position="91"/>
    </location>
</feature>
<dbReference type="EMBL" id="JAHQXE010000002">
    <property type="protein sequence ID" value="MBV0901743.1"/>
    <property type="molecule type" value="Genomic_DNA"/>
</dbReference>
<dbReference type="GO" id="GO:0020037">
    <property type="term" value="F:heme binding"/>
    <property type="evidence" value="ECO:0007669"/>
    <property type="project" value="TreeGrafter"/>
</dbReference>
<feature type="domain" description="Moybdenum cofactor oxidoreductase dimerisation" evidence="4">
    <location>
        <begin position="408"/>
        <end position="488"/>
    </location>
</feature>
<dbReference type="Proteomes" id="UP001166304">
    <property type="component" value="Unassembled WGS sequence"/>
</dbReference>
<organism evidence="5 6">
    <name type="scientific">Haloarcula salina</name>
    <dbReference type="NCBI Taxonomy" id="1429914"/>
    <lineage>
        <taxon>Archaea</taxon>
        <taxon>Methanobacteriati</taxon>
        <taxon>Methanobacteriota</taxon>
        <taxon>Stenosarchaea group</taxon>
        <taxon>Halobacteria</taxon>
        <taxon>Halobacteriales</taxon>
        <taxon>Haloarculaceae</taxon>
        <taxon>Haloarcula</taxon>
    </lineage>
</organism>
<keyword evidence="6" id="KW-1185">Reference proteome</keyword>
<proteinExistence type="predicted"/>
<dbReference type="PANTHER" id="PTHR19372">
    <property type="entry name" value="SULFITE REDUCTASE"/>
    <property type="match status" value="1"/>
</dbReference>
<dbReference type="AlphaFoldDB" id="A0AA41G1M5"/>
<evidence type="ECO:0000259" key="4">
    <source>
        <dbReference type="Pfam" id="PF03404"/>
    </source>
</evidence>
<dbReference type="GO" id="GO:0006790">
    <property type="term" value="P:sulfur compound metabolic process"/>
    <property type="evidence" value="ECO:0007669"/>
    <property type="project" value="TreeGrafter"/>
</dbReference>
<dbReference type="PANTHER" id="PTHR19372:SF7">
    <property type="entry name" value="SULFITE OXIDASE, MITOCHONDRIAL"/>
    <property type="match status" value="1"/>
</dbReference>
<dbReference type="GO" id="GO:0030151">
    <property type="term" value="F:molybdenum ion binding"/>
    <property type="evidence" value="ECO:0007669"/>
    <property type="project" value="InterPro"/>
</dbReference>
<comment type="caution">
    <text evidence="5">The sequence shown here is derived from an EMBL/GenBank/DDBJ whole genome shotgun (WGS) entry which is preliminary data.</text>
</comment>
<dbReference type="GO" id="GO:0043546">
    <property type="term" value="F:molybdopterin cofactor binding"/>
    <property type="evidence" value="ECO:0007669"/>
    <property type="project" value="TreeGrafter"/>
</dbReference>
<evidence type="ECO:0000256" key="1">
    <source>
        <dbReference type="SAM" id="MobiDB-lite"/>
    </source>
</evidence>
<gene>
    <name evidence="5" type="ORF">KTS37_08065</name>
</gene>
<evidence type="ECO:0000313" key="6">
    <source>
        <dbReference type="Proteomes" id="UP001166304"/>
    </source>
</evidence>
<dbReference type="InterPro" id="IPR014756">
    <property type="entry name" value="Ig_E-set"/>
</dbReference>
<dbReference type="InterPro" id="IPR000572">
    <property type="entry name" value="OxRdtase_Mopterin-bd_dom"/>
</dbReference>
<accession>A0AA41G1M5</accession>
<sequence>MTDDLLDTRGGRLLVSVAAAVAGLAGSYALSGYTPTFVVSPVERALTRAMPGIVVSTAISTLGSLGQQLNLLLAVCLTGLLVALAARAAILTGQAANNRLVPAVGTAALTWGVAVVLTGESVLAAGPAVAAAAVVALAQTLDSFGGPVAPISSKRRRALSTTGVALGAALLGYAAGERRSPRTADDDAPSLPTASADVADIQRKLAIAEDASLDLGDIDPLVSERFYEVDINSIDPDLDAGTWSLSITGAVEEEITVDYEEIQSMAAENRFETLRCVGEQLNGYKMDTALWTGVPIEPLLDEAGVQSGCDCVMLRADDDYFEEFPIEALRRGMLAYGMNGKVLPRGHGYPVRALVPGHWGEINVKWLTEIEVLEREADGYWERRGWHGTGPVIPVAKLHYESLLDDGRRRVGGHAYAGLRGVERVEVSTDGGETWADATLSDPLPAADGEGRAGDAWRQWEYTYDPPAGGHTLVVRMVDRDDGVQPEAEADPYPNGPSGWVSKRYA</sequence>
<feature type="transmembrane region" description="Helical" evidence="2">
    <location>
        <begin position="111"/>
        <end position="137"/>
    </location>
</feature>
<keyword evidence="2" id="KW-0812">Transmembrane</keyword>
<dbReference type="InterPro" id="IPR036374">
    <property type="entry name" value="OxRdtase_Mopterin-bd_sf"/>
</dbReference>
<protein>
    <submittedName>
        <fullName evidence="5">Molybdopterin-dependent oxidoreductase</fullName>
    </submittedName>
</protein>
<feature type="transmembrane region" description="Helical" evidence="2">
    <location>
        <begin position="12"/>
        <end position="33"/>
    </location>
</feature>
<name>A0AA41G1M5_9EURY</name>
<keyword evidence="2" id="KW-0472">Membrane</keyword>
<dbReference type="InterPro" id="IPR005066">
    <property type="entry name" value="MoCF_OxRdtse_dimer"/>
</dbReference>
<dbReference type="RefSeq" id="WP_162412938.1">
    <property type="nucleotide sequence ID" value="NZ_JAHQXE010000002.1"/>
</dbReference>
<dbReference type="SUPFAM" id="SSF81296">
    <property type="entry name" value="E set domains"/>
    <property type="match status" value="1"/>
</dbReference>